<evidence type="ECO:0000313" key="1">
    <source>
        <dbReference type="EMBL" id="GAI25375.1"/>
    </source>
</evidence>
<sequence>MKEEGYLILDRNYRNRYGEIDIIAKKDKCLIFIEVKTRTNLDYGDPLETINKLKISRIK</sequence>
<gene>
    <name evidence="1" type="ORF">S06H3_24549</name>
</gene>
<dbReference type="SUPFAM" id="SSF52980">
    <property type="entry name" value="Restriction endonuclease-like"/>
    <property type="match status" value="1"/>
</dbReference>
<evidence type="ECO:0008006" key="2">
    <source>
        <dbReference type="Google" id="ProtNLM"/>
    </source>
</evidence>
<dbReference type="Pfam" id="PF02021">
    <property type="entry name" value="UPF0102"/>
    <property type="match status" value="1"/>
</dbReference>
<dbReference type="InterPro" id="IPR011856">
    <property type="entry name" value="tRNA_endonuc-like_dom_sf"/>
</dbReference>
<reference evidence="1" key="1">
    <citation type="journal article" date="2014" name="Front. Microbiol.">
        <title>High frequency of phylogenetically diverse reductive dehalogenase-homologous genes in deep subseafloor sedimentary metagenomes.</title>
        <authorList>
            <person name="Kawai M."/>
            <person name="Futagami T."/>
            <person name="Toyoda A."/>
            <person name="Takaki Y."/>
            <person name="Nishi S."/>
            <person name="Hori S."/>
            <person name="Arai W."/>
            <person name="Tsubouchi T."/>
            <person name="Morono Y."/>
            <person name="Uchiyama I."/>
            <person name="Ito T."/>
            <person name="Fujiyama A."/>
            <person name="Inagaki F."/>
            <person name="Takami H."/>
        </authorList>
    </citation>
    <scope>NUCLEOTIDE SEQUENCE</scope>
    <source>
        <strain evidence="1">Expedition CK06-06</strain>
    </source>
</reference>
<dbReference type="EMBL" id="BARV01013707">
    <property type="protein sequence ID" value="GAI25375.1"/>
    <property type="molecule type" value="Genomic_DNA"/>
</dbReference>
<protein>
    <recommendedName>
        <fullName evidence="2">YraN family protein</fullName>
    </recommendedName>
</protein>
<feature type="non-terminal residue" evidence="1">
    <location>
        <position position="59"/>
    </location>
</feature>
<dbReference type="InterPro" id="IPR003509">
    <property type="entry name" value="UPF0102_YraN-like"/>
</dbReference>
<comment type="caution">
    <text evidence="1">The sequence shown here is derived from an EMBL/GenBank/DDBJ whole genome shotgun (WGS) entry which is preliminary data.</text>
</comment>
<proteinExistence type="predicted"/>
<dbReference type="GO" id="GO:0003676">
    <property type="term" value="F:nucleic acid binding"/>
    <property type="evidence" value="ECO:0007669"/>
    <property type="project" value="InterPro"/>
</dbReference>
<accession>X1NEZ9</accession>
<dbReference type="AlphaFoldDB" id="X1NEZ9"/>
<organism evidence="1">
    <name type="scientific">marine sediment metagenome</name>
    <dbReference type="NCBI Taxonomy" id="412755"/>
    <lineage>
        <taxon>unclassified sequences</taxon>
        <taxon>metagenomes</taxon>
        <taxon>ecological metagenomes</taxon>
    </lineage>
</organism>
<dbReference type="PANTHER" id="PTHR34039">
    <property type="entry name" value="UPF0102 PROTEIN YRAN"/>
    <property type="match status" value="1"/>
</dbReference>
<name>X1NEZ9_9ZZZZ</name>
<dbReference type="Gene3D" id="3.40.1350.10">
    <property type="match status" value="1"/>
</dbReference>
<dbReference type="InterPro" id="IPR011335">
    <property type="entry name" value="Restrct_endonuc-II-like"/>
</dbReference>
<dbReference type="PANTHER" id="PTHR34039:SF1">
    <property type="entry name" value="UPF0102 PROTEIN YRAN"/>
    <property type="match status" value="1"/>
</dbReference>